<organism evidence="2 3">
    <name type="scientific">Cystobacter ferrugineus</name>
    <dbReference type="NCBI Taxonomy" id="83449"/>
    <lineage>
        <taxon>Bacteria</taxon>
        <taxon>Pseudomonadati</taxon>
        <taxon>Myxococcota</taxon>
        <taxon>Myxococcia</taxon>
        <taxon>Myxococcales</taxon>
        <taxon>Cystobacterineae</taxon>
        <taxon>Archangiaceae</taxon>
        <taxon>Cystobacter</taxon>
    </lineage>
</organism>
<dbReference type="RefSeq" id="WP_071899602.1">
    <property type="nucleotide sequence ID" value="NZ_MPIN01000004.1"/>
</dbReference>
<dbReference type="EMBL" id="MPIN01000004">
    <property type="protein sequence ID" value="OJH39430.1"/>
    <property type="molecule type" value="Genomic_DNA"/>
</dbReference>
<sequence>MATSNATPGGPRGGHGRQSFRGALIQVGLVALLLAGAVAYLVHQGSVRREVNTRLKAARALSVRDNPADLRQALVELDALFLLDDQVRDAQALAADVNTRLWLEHQQPEAQARAREHQARAEALDSRSGERYGTHARLLLAEGKTDQAAKYLEELQAQGAKNPKLALAEAQVLLARGRLAEARQAFARASEAAWREPRYAQAQGEALLDEGLTAQAAEAFKKATVAAPGHLRARLSLALARLYQGTGQEEARKTVADVLAREAELSPPLKARALSVRAALALAEDRPDKALAAAGEALAAFPDEYQALFLRARALARRGDAGAREAFLAAVERRRTAPLLYLEGARVLREASDGEGALMLLEAYATVFRDVRVPAGEGQEVGALERDERYWLARGEVMETLSRGDAALEAYDRALAVKGVGRARAQYAKAALLLSRGDEASARPLLAELTPENGTGSLPEAYEAMGRLLFSQGEFAQGCQHYYVGLGRAHQQGESPEVLQRKAADVEKRLKDSGQTAMARSWKSETDALLRQVGGL</sequence>
<dbReference type="OrthoDB" id="5497095at2"/>
<dbReference type="InterPro" id="IPR011990">
    <property type="entry name" value="TPR-like_helical_dom_sf"/>
</dbReference>
<feature type="transmembrane region" description="Helical" evidence="1">
    <location>
        <begin position="20"/>
        <end position="42"/>
    </location>
</feature>
<dbReference type="Proteomes" id="UP000182229">
    <property type="component" value="Unassembled WGS sequence"/>
</dbReference>
<dbReference type="AlphaFoldDB" id="A0A1L9BAZ0"/>
<keyword evidence="3" id="KW-1185">Reference proteome</keyword>
<keyword evidence="1" id="KW-0812">Transmembrane</keyword>
<keyword evidence="1" id="KW-1133">Transmembrane helix</keyword>
<reference evidence="2 3" key="2">
    <citation type="submission" date="2016-12" db="EMBL/GenBank/DDBJ databases">
        <title>Draft Genome Sequence of Cystobacter ferrugineus Strain Cbfe23.</title>
        <authorList>
            <person name="Akbar S."/>
            <person name="Dowd S.E."/>
            <person name="Stevens D.C."/>
        </authorList>
    </citation>
    <scope>NUCLEOTIDE SEQUENCE [LARGE SCALE GENOMIC DNA]</scope>
    <source>
        <strain evidence="2 3">Cbfe23</strain>
    </source>
</reference>
<evidence type="ECO:0000313" key="3">
    <source>
        <dbReference type="Proteomes" id="UP000182229"/>
    </source>
</evidence>
<name>A0A1L9BAZ0_9BACT</name>
<dbReference type="Pfam" id="PF13432">
    <property type="entry name" value="TPR_16"/>
    <property type="match status" value="1"/>
</dbReference>
<dbReference type="SUPFAM" id="SSF48452">
    <property type="entry name" value="TPR-like"/>
    <property type="match status" value="2"/>
</dbReference>
<dbReference type="InterPro" id="IPR019734">
    <property type="entry name" value="TPR_rpt"/>
</dbReference>
<evidence type="ECO:0000313" key="2">
    <source>
        <dbReference type="EMBL" id="OJH39430.1"/>
    </source>
</evidence>
<protein>
    <submittedName>
        <fullName evidence="2">Cellulose synthase</fullName>
    </submittedName>
</protein>
<keyword evidence="1" id="KW-0472">Membrane</keyword>
<gene>
    <name evidence="2" type="ORF">BON30_18170</name>
</gene>
<reference evidence="3" key="1">
    <citation type="submission" date="2016-11" db="EMBL/GenBank/DDBJ databases">
        <authorList>
            <person name="Shukria A."/>
            <person name="Stevens D.C."/>
        </authorList>
    </citation>
    <scope>NUCLEOTIDE SEQUENCE [LARGE SCALE GENOMIC DNA]</scope>
    <source>
        <strain evidence="3">Cbfe23</strain>
    </source>
</reference>
<proteinExistence type="predicted"/>
<accession>A0A1L9BAZ0</accession>
<comment type="caution">
    <text evidence="2">The sequence shown here is derived from an EMBL/GenBank/DDBJ whole genome shotgun (WGS) entry which is preliminary data.</text>
</comment>
<dbReference type="Pfam" id="PF14559">
    <property type="entry name" value="TPR_19"/>
    <property type="match status" value="1"/>
</dbReference>
<dbReference type="Gene3D" id="1.25.40.10">
    <property type="entry name" value="Tetratricopeptide repeat domain"/>
    <property type="match status" value="3"/>
</dbReference>
<evidence type="ECO:0000256" key="1">
    <source>
        <dbReference type="SAM" id="Phobius"/>
    </source>
</evidence>
<dbReference type="SMART" id="SM00028">
    <property type="entry name" value="TPR"/>
    <property type="match status" value="4"/>
</dbReference>